<dbReference type="RefSeq" id="WP_157644919.1">
    <property type="nucleotide sequence ID" value="NZ_AP018359.1"/>
</dbReference>
<protein>
    <submittedName>
        <fullName evidence="1">Uncharacterized protein</fullName>
    </submittedName>
</protein>
<reference evidence="1" key="1">
    <citation type="submission" date="2021-01" db="EMBL/GenBank/DDBJ databases">
        <title>Outbreak of Burkholderia contaminns endophthalmitis traced to a clinical ventilation system.</title>
        <authorList>
            <person name="Lipuma J."/>
            <person name="Spilker T."/>
            <person name="Kratholm J."/>
        </authorList>
    </citation>
    <scope>NUCLEOTIDE SEQUENCE</scope>
    <source>
        <strain evidence="1">HI4954</strain>
    </source>
</reference>
<evidence type="ECO:0000313" key="2">
    <source>
        <dbReference type="EMBL" id="MBO1831239.1"/>
    </source>
</evidence>
<evidence type="ECO:0000313" key="6">
    <source>
        <dbReference type="Proteomes" id="UP001220209"/>
    </source>
</evidence>
<evidence type="ECO:0000313" key="1">
    <source>
        <dbReference type="EMBL" id="MBK1931451.1"/>
    </source>
</evidence>
<reference evidence="3 6" key="3">
    <citation type="submission" date="2021-12" db="EMBL/GenBank/DDBJ databases">
        <title>Genomic and phenotypic characterization of three Burkholderia contaminans isolates recovered from different sources.</title>
        <authorList>
            <person name="Lopez De Volder A."/>
            <person name="Fan Y."/>
            <person name="Nunvar J."/>
            <person name="Herrera T."/>
            <person name="Timp W."/>
            <person name="Degrossi J."/>
        </authorList>
    </citation>
    <scope>NUCLEOTIDE SEQUENCE [LARGE SCALE GENOMIC DNA]</scope>
    <source>
        <strain evidence="3 6">LMG 23361</strain>
    </source>
</reference>
<name>A0AAP1V4D4_9BURK</name>
<keyword evidence="5" id="KW-1185">Reference proteome</keyword>
<evidence type="ECO:0000313" key="5">
    <source>
        <dbReference type="Proteomes" id="UP000664048"/>
    </source>
</evidence>
<accession>A0AAP1V4D4</accession>
<dbReference type="Proteomes" id="UP000611459">
    <property type="component" value="Unassembled WGS sequence"/>
</dbReference>
<dbReference type="GeneID" id="93194925"/>
<reference evidence="2 5" key="2">
    <citation type="submission" date="2021-03" db="EMBL/GenBank/DDBJ databases">
        <title>Clinical course, treatment and visual outcome of an outbreak of Burkholderia contaminans endophthalmitis following cataract surgery.</title>
        <authorList>
            <person name="Lind C."/>
            <person name="Olsen K."/>
            <person name="Angelsen N.K."/>
            <person name="Krefting E.A."/>
            <person name="Fossen K."/>
            <person name="Gravningen K."/>
            <person name="Depoorter E."/>
            <person name="Vandamme P."/>
            <person name="Bertelsen G."/>
        </authorList>
    </citation>
    <scope>NUCLEOTIDE SEQUENCE [LARGE SCALE GENOMIC DNA]</scope>
    <source>
        <strain evidence="2 5">51242556</strain>
    </source>
</reference>
<gene>
    <name evidence="2" type="ORF">J4M89_17845</name>
    <name evidence="1" type="ORF">JIN94_16305</name>
    <name evidence="3" type="ORF">LXE91_35555</name>
</gene>
<organism evidence="1 4">
    <name type="scientific">Burkholderia contaminans</name>
    <dbReference type="NCBI Taxonomy" id="488447"/>
    <lineage>
        <taxon>Bacteria</taxon>
        <taxon>Pseudomonadati</taxon>
        <taxon>Pseudomonadota</taxon>
        <taxon>Betaproteobacteria</taxon>
        <taxon>Burkholderiales</taxon>
        <taxon>Burkholderiaceae</taxon>
        <taxon>Burkholderia</taxon>
        <taxon>Burkholderia cepacia complex</taxon>
    </lineage>
</organism>
<evidence type="ECO:0000313" key="4">
    <source>
        <dbReference type="Proteomes" id="UP000611459"/>
    </source>
</evidence>
<dbReference type="AlphaFoldDB" id="A0AAP1V4D4"/>
<dbReference type="Proteomes" id="UP001220209">
    <property type="component" value="Chromosome 3"/>
</dbReference>
<evidence type="ECO:0000313" key="3">
    <source>
        <dbReference type="EMBL" id="WFN22028.1"/>
    </source>
</evidence>
<dbReference type="Proteomes" id="UP000664048">
    <property type="component" value="Unassembled WGS sequence"/>
</dbReference>
<dbReference type="EMBL" id="JAGEMX010000005">
    <property type="protein sequence ID" value="MBO1831239.1"/>
    <property type="molecule type" value="Genomic_DNA"/>
</dbReference>
<proteinExistence type="predicted"/>
<dbReference type="EMBL" id="JAENIB010000005">
    <property type="protein sequence ID" value="MBK1931451.1"/>
    <property type="molecule type" value="Genomic_DNA"/>
</dbReference>
<sequence>MENLAALSLPIPLFLVTRTVVFAAAHRIDLREAMRDSHHAQCSLRQPIKR</sequence>
<dbReference type="EMBL" id="CP090642">
    <property type="protein sequence ID" value="WFN22028.1"/>
    <property type="molecule type" value="Genomic_DNA"/>
</dbReference>